<comment type="cofactor">
    <cofactor evidence="3">
        <name>methylcob(III)alamin</name>
        <dbReference type="ChEBI" id="CHEBI:28115"/>
    </cofactor>
</comment>
<comment type="cofactor">
    <cofactor evidence="2 19">
        <name>Zn(2+)</name>
        <dbReference type="ChEBI" id="CHEBI:29105"/>
    </cofactor>
</comment>
<dbReference type="InterPro" id="IPR003759">
    <property type="entry name" value="Cbl-bd_cap"/>
</dbReference>
<comment type="caution">
    <text evidence="24">The sequence shown here is derived from an EMBL/GenBank/DDBJ whole genome shotgun (WGS) entry which is preliminary data.</text>
</comment>
<dbReference type="InterPro" id="IPR036594">
    <property type="entry name" value="Meth_synthase_dom"/>
</dbReference>
<comment type="catalytic activity">
    <reaction evidence="1">
        <text>(6S)-5-methyl-5,6,7,8-tetrahydrofolate + L-homocysteine = (6S)-5,6,7,8-tetrahydrofolate + L-methionine</text>
        <dbReference type="Rhea" id="RHEA:11172"/>
        <dbReference type="ChEBI" id="CHEBI:18608"/>
        <dbReference type="ChEBI" id="CHEBI:57453"/>
        <dbReference type="ChEBI" id="CHEBI:57844"/>
        <dbReference type="ChEBI" id="CHEBI:58199"/>
        <dbReference type="EC" id="2.1.1.13"/>
    </reaction>
</comment>
<evidence type="ECO:0000256" key="14">
    <source>
        <dbReference type="ARBA" id="ARBA00022833"/>
    </source>
</evidence>
<dbReference type="GO" id="GO:0050667">
    <property type="term" value="P:homocysteine metabolic process"/>
    <property type="evidence" value="ECO:0007669"/>
    <property type="project" value="TreeGrafter"/>
</dbReference>
<evidence type="ECO:0000256" key="4">
    <source>
        <dbReference type="ARBA" id="ARBA00005178"/>
    </source>
</evidence>
<dbReference type="Pfam" id="PF00809">
    <property type="entry name" value="Pterin_bind"/>
    <property type="match status" value="1"/>
</dbReference>
<evidence type="ECO:0000256" key="9">
    <source>
        <dbReference type="ARBA" id="ARBA00022605"/>
    </source>
</evidence>
<dbReference type="PROSITE" id="PS50970">
    <property type="entry name" value="HCY"/>
    <property type="match status" value="1"/>
</dbReference>
<dbReference type="PROSITE" id="PS51332">
    <property type="entry name" value="B12_BINDING"/>
    <property type="match status" value="1"/>
</dbReference>
<evidence type="ECO:0000256" key="16">
    <source>
        <dbReference type="ARBA" id="ARBA00023285"/>
    </source>
</evidence>
<feature type="domain" description="Pterin-binding" evidence="21">
    <location>
        <begin position="321"/>
        <end position="565"/>
    </location>
</feature>
<dbReference type="GO" id="GO:0008705">
    <property type="term" value="F:methionine synthase activity"/>
    <property type="evidence" value="ECO:0007669"/>
    <property type="project" value="UniProtKB-EC"/>
</dbReference>
<dbReference type="AlphaFoldDB" id="A0A133RZX9"/>
<evidence type="ECO:0000259" key="23">
    <source>
        <dbReference type="PROSITE" id="PS51337"/>
    </source>
</evidence>
<dbReference type="SUPFAM" id="SSF47644">
    <property type="entry name" value="Methionine synthase domain"/>
    <property type="match status" value="1"/>
</dbReference>
<dbReference type="Gene3D" id="3.40.50.280">
    <property type="entry name" value="Cobalamin-binding domain"/>
    <property type="match status" value="1"/>
</dbReference>
<dbReference type="InterPro" id="IPR050554">
    <property type="entry name" value="Met_Synthase/Corrinoid"/>
</dbReference>
<dbReference type="SUPFAM" id="SSF52242">
    <property type="entry name" value="Cobalamin (vitamin B12)-binding domain"/>
    <property type="match status" value="1"/>
</dbReference>
<dbReference type="GO" id="GO:0005829">
    <property type="term" value="C:cytosol"/>
    <property type="evidence" value="ECO:0007669"/>
    <property type="project" value="TreeGrafter"/>
</dbReference>
<dbReference type="PATRIC" id="fig|39777.7.peg.1886"/>
<dbReference type="STRING" id="39777.B7L28_09390"/>
<evidence type="ECO:0000256" key="2">
    <source>
        <dbReference type="ARBA" id="ARBA00001947"/>
    </source>
</evidence>
<keyword evidence="11 19" id="KW-0808">Transferase</keyword>
<dbReference type="Proteomes" id="UP000070226">
    <property type="component" value="Unassembled WGS sequence"/>
</dbReference>
<dbReference type="InterPro" id="IPR017215">
    <property type="entry name" value="MetH_bac"/>
</dbReference>
<keyword evidence="8 19" id="KW-0489">Methyltransferase</keyword>
<feature type="domain" description="B12-binding" evidence="22">
    <location>
        <begin position="690"/>
        <end position="813"/>
    </location>
</feature>
<evidence type="ECO:0000256" key="1">
    <source>
        <dbReference type="ARBA" id="ARBA00001700"/>
    </source>
</evidence>
<dbReference type="GO" id="GO:0046872">
    <property type="term" value="F:metal ion binding"/>
    <property type="evidence" value="ECO:0007669"/>
    <property type="project" value="UniProtKB-KW"/>
</dbReference>
<dbReference type="Pfam" id="PF02607">
    <property type="entry name" value="B12-binding_2"/>
    <property type="match status" value="1"/>
</dbReference>
<keyword evidence="13 19" id="KW-0479">Metal-binding</keyword>
<dbReference type="PROSITE" id="PS51337">
    <property type="entry name" value="B12_BINDING_NTER"/>
    <property type="match status" value="1"/>
</dbReference>
<dbReference type="InterPro" id="IPR000489">
    <property type="entry name" value="Pterin-binding_dom"/>
</dbReference>
<dbReference type="InterPro" id="IPR036589">
    <property type="entry name" value="HCY_dom_sf"/>
</dbReference>
<dbReference type="Gene3D" id="3.20.20.330">
    <property type="entry name" value="Homocysteine-binding-like domain"/>
    <property type="match status" value="1"/>
</dbReference>
<dbReference type="InterPro" id="IPR011005">
    <property type="entry name" value="Dihydropteroate_synth-like_sf"/>
</dbReference>
<evidence type="ECO:0000256" key="19">
    <source>
        <dbReference type="PROSITE-ProRule" id="PRU00333"/>
    </source>
</evidence>
<evidence type="ECO:0000256" key="12">
    <source>
        <dbReference type="ARBA" id="ARBA00022691"/>
    </source>
</evidence>
<dbReference type="InterPro" id="IPR003726">
    <property type="entry name" value="HCY_dom"/>
</dbReference>
<evidence type="ECO:0000313" key="25">
    <source>
        <dbReference type="Proteomes" id="UP000070226"/>
    </source>
</evidence>
<evidence type="ECO:0000256" key="13">
    <source>
        <dbReference type="ARBA" id="ARBA00022723"/>
    </source>
</evidence>
<evidence type="ECO:0000256" key="8">
    <source>
        <dbReference type="ARBA" id="ARBA00022603"/>
    </source>
</evidence>
<sequence length="813" mass="87138">MIHMYIFDGAMGTMLQAAGLEEGYCPELFNVERPEVVKNIHAQYLQHGSDVITTNTFGACGLKLEDYDLQDRVKEINIAAVKVAKEAISEFKPSARVAGSMGPTGRFLQPLGNMSFDSIYDTYREQAEALIEGGVDFIIIETIIDVQEMRAALLASLDAREAAGKTKEDVQIICQFSFSEDGRTITGTPPEVATTIVEAMGADIIGINCSLGPEQITPLIEKIASVTNLPISCQPNAGMPQLINKQTVFPLSAEDMGPLMIPIIDAGASYVGGCCGTTPAHIQSISDAVKAHTPKERAHIEPKTVITSRTKLLELGHNVKPLIIGERINPTGRKVLAQELRDGSFIRVKRDALDQVEAGADILDVNMGVAGMDQTPLMEKAIFELSMLVETPLSIDTLDPKAMEVALKNYPGRALINSVNGEEESITHVMPLAKRYGAALLCLPICSGDLPEKAEDRVALAESIVNRAYSYGLQPHDLLLDPLVLTLASGEDSAQQTLSTLRLYKEKFGFPTVMGLSNISFGMPQRPYLNGQFLTMALASGLTTPIMNPLNYAAKKAFVSSTTLLGWDPGSAEFIKEYGYEDETTAPGNAAPKGPDKASFDSNDPLANIRACVEQGEKEAIVDLVKKALADGMDPLDITKKGLSEAMNVVGDKFGSGKLFLPQVMLAAETMQAAFNTIKEIIPASDSLDKGTVVVATVKGDIHDLGKNIVAALLENNGYKIVDLGKDVDPEVIVQAIKDNKAALVGICSLMTTTMPQIDNTIAAIRAAGLKTKVMVGGAVVSQDYADQAGADIYAKDGIAAVNHANDFFETLK</sequence>
<comment type="similarity">
    <text evidence="5">Belongs to the vitamin-B12 dependent methionine synthase family.</text>
</comment>
<evidence type="ECO:0000256" key="15">
    <source>
        <dbReference type="ARBA" id="ARBA00023167"/>
    </source>
</evidence>
<feature type="binding site" evidence="19">
    <location>
        <position position="275"/>
    </location>
    <ligand>
        <name>Zn(2+)</name>
        <dbReference type="ChEBI" id="CHEBI:29105"/>
    </ligand>
</feature>
<evidence type="ECO:0000259" key="20">
    <source>
        <dbReference type="PROSITE" id="PS50970"/>
    </source>
</evidence>
<feature type="domain" description="Hcy-binding" evidence="20">
    <location>
        <begin position="1"/>
        <end position="289"/>
    </location>
</feature>
<keyword evidence="14 19" id="KW-0862">Zinc</keyword>
<dbReference type="Gene3D" id="3.20.20.20">
    <property type="entry name" value="Dihydropteroate synthase-like"/>
    <property type="match status" value="1"/>
</dbReference>
<evidence type="ECO:0000256" key="11">
    <source>
        <dbReference type="ARBA" id="ARBA00022679"/>
    </source>
</evidence>
<reference evidence="24 25" key="1">
    <citation type="submission" date="2016-01" db="EMBL/GenBank/DDBJ databases">
        <authorList>
            <person name="Oliw E.H."/>
        </authorList>
    </citation>
    <scope>NUCLEOTIDE SEQUENCE [LARGE SCALE GENOMIC DNA]</scope>
    <source>
        <strain evidence="24 25">CMW7756B</strain>
    </source>
</reference>
<dbReference type="Pfam" id="PF02310">
    <property type="entry name" value="B12-binding"/>
    <property type="match status" value="1"/>
</dbReference>
<evidence type="ECO:0000256" key="7">
    <source>
        <dbReference type="ARBA" id="ARBA00013998"/>
    </source>
</evidence>
<keyword evidence="9" id="KW-0028">Amino-acid biosynthesis</keyword>
<comment type="pathway">
    <text evidence="4">Amino-acid biosynthesis; L-methionine biosynthesis via de novo pathway; L-methionine from L-homocysteine (MetH route): step 1/1.</text>
</comment>
<evidence type="ECO:0000256" key="18">
    <source>
        <dbReference type="ARBA" id="ARBA00031040"/>
    </source>
</evidence>
<proteinExistence type="inferred from homology"/>
<keyword evidence="12" id="KW-0949">S-adenosyl-L-methionine</keyword>
<protein>
    <recommendedName>
        <fullName evidence="7">Methionine synthase</fullName>
        <ecNumber evidence="6">2.1.1.13</ecNumber>
    </recommendedName>
    <alternativeName>
        <fullName evidence="18">5-methyltetrahydrofolate--homocysteine methyltransferase</fullName>
    </alternativeName>
</protein>
<dbReference type="SUPFAM" id="SSF82282">
    <property type="entry name" value="Homocysteine S-methyltransferase"/>
    <property type="match status" value="1"/>
</dbReference>
<dbReference type="SUPFAM" id="SSF51717">
    <property type="entry name" value="Dihydropteroate synthetase-like"/>
    <property type="match status" value="1"/>
</dbReference>
<dbReference type="GO" id="GO:0031419">
    <property type="term" value="F:cobalamin binding"/>
    <property type="evidence" value="ECO:0007669"/>
    <property type="project" value="UniProtKB-KW"/>
</dbReference>
<keyword evidence="10" id="KW-0846">Cobalamin</keyword>
<dbReference type="InterPro" id="IPR006158">
    <property type="entry name" value="Cobalamin-bd"/>
</dbReference>
<evidence type="ECO:0000256" key="6">
    <source>
        <dbReference type="ARBA" id="ARBA00012032"/>
    </source>
</evidence>
<organism evidence="24">
    <name type="scientific">Veillonella atypica</name>
    <dbReference type="NCBI Taxonomy" id="39777"/>
    <lineage>
        <taxon>Bacteria</taxon>
        <taxon>Bacillati</taxon>
        <taxon>Bacillota</taxon>
        <taxon>Negativicutes</taxon>
        <taxon>Veillonellales</taxon>
        <taxon>Veillonellaceae</taxon>
        <taxon>Veillonella</taxon>
    </lineage>
</organism>
<dbReference type="UniPathway" id="UPA00051">
    <property type="reaction ID" value="UER00081"/>
</dbReference>
<dbReference type="InterPro" id="IPR036724">
    <property type="entry name" value="Cobalamin-bd_sf"/>
</dbReference>
<gene>
    <name evidence="24" type="ORF">HMPREF3233_01920</name>
</gene>
<evidence type="ECO:0000256" key="17">
    <source>
        <dbReference type="ARBA" id="ARBA00025552"/>
    </source>
</evidence>
<dbReference type="EMBL" id="LRQT01000120">
    <property type="protein sequence ID" value="KXA61337.1"/>
    <property type="molecule type" value="Genomic_DNA"/>
</dbReference>
<evidence type="ECO:0000259" key="21">
    <source>
        <dbReference type="PROSITE" id="PS50972"/>
    </source>
</evidence>
<feature type="domain" description="B12-binding N-terminal" evidence="23">
    <location>
        <begin position="596"/>
        <end position="690"/>
    </location>
</feature>
<dbReference type="Gene3D" id="1.10.1240.10">
    <property type="entry name" value="Methionine synthase domain"/>
    <property type="match status" value="1"/>
</dbReference>
<comment type="function">
    <text evidence="17">Catalyzes the transfer of a methyl group from methyl-cobalamin to homocysteine, yielding enzyme-bound cob(I)alamin and methionine. Subsequently, remethylates the cofactor using methyltetrahydrofolate.</text>
</comment>
<dbReference type="GO" id="GO:0032259">
    <property type="term" value="P:methylation"/>
    <property type="evidence" value="ECO:0007669"/>
    <property type="project" value="UniProtKB-KW"/>
</dbReference>
<dbReference type="PANTHER" id="PTHR45833:SF1">
    <property type="entry name" value="METHIONINE SYNTHASE"/>
    <property type="match status" value="1"/>
</dbReference>
<evidence type="ECO:0000259" key="22">
    <source>
        <dbReference type="PROSITE" id="PS51332"/>
    </source>
</evidence>
<evidence type="ECO:0000256" key="5">
    <source>
        <dbReference type="ARBA" id="ARBA00010398"/>
    </source>
</evidence>
<evidence type="ECO:0000256" key="3">
    <source>
        <dbReference type="ARBA" id="ARBA00001956"/>
    </source>
</evidence>
<dbReference type="EC" id="2.1.1.13" evidence="6"/>
<dbReference type="PIRSF" id="PIRSF037472">
    <property type="entry name" value="DHPS_mtfrase"/>
    <property type="match status" value="1"/>
</dbReference>
<evidence type="ECO:0000256" key="10">
    <source>
        <dbReference type="ARBA" id="ARBA00022628"/>
    </source>
</evidence>
<accession>A0A133RZX9</accession>
<dbReference type="PROSITE" id="PS50972">
    <property type="entry name" value="PTERIN_BINDING"/>
    <property type="match status" value="1"/>
</dbReference>
<dbReference type="PANTHER" id="PTHR45833">
    <property type="entry name" value="METHIONINE SYNTHASE"/>
    <property type="match status" value="1"/>
</dbReference>
<feature type="binding site" evidence="19">
    <location>
        <position position="209"/>
    </location>
    <ligand>
        <name>Zn(2+)</name>
        <dbReference type="ChEBI" id="CHEBI:29105"/>
    </ligand>
</feature>
<keyword evidence="15" id="KW-0486">Methionine biosynthesis</keyword>
<dbReference type="GO" id="GO:0046653">
    <property type="term" value="P:tetrahydrofolate metabolic process"/>
    <property type="evidence" value="ECO:0007669"/>
    <property type="project" value="TreeGrafter"/>
</dbReference>
<evidence type="ECO:0000313" key="24">
    <source>
        <dbReference type="EMBL" id="KXA61337.1"/>
    </source>
</evidence>
<name>A0A133RZX9_9FIRM</name>
<dbReference type="SMART" id="SM01018">
    <property type="entry name" value="B12-binding_2"/>
    <property type="match status" value="1"/>
</dbReference>
<keyword evidence="16" id="KW-0170">Cobalt</keyword>
<dbReference type="CDD" id="cd02070">
    <property type="entry name" value="corrinoid_protein_B12-BD"/>
    <property type="match status" value="1"/>
</dbReference>
<feature type="binding site" evidence="19">
    <location>
        <position position="274"/>
    </location>
    <ligand>
        <name>Zn(2+)</name>
        <dbReference type="ChEBI" id="CHEBI:29105"/>
    </ligand>
</feature>
<dbReference type="Pfam" id="PF02574">
    <property type="entry name" value="S-methyl_trans"/>
    <property type="match status" value="1"/>
</dbReference>